<dbReference type="Gene3D" id="6.10.140.2220">
    <property type="match status" value="1"/>
</dbReference>
<dbReference type="PANTHER" id="PTHR22904:SF523">
    <property type="entry name" value="STRESS-INDUCED-PHOSPHOPROTEIN 1"/>
    <property type="match status" value="1"/>
</dbReference>
<sequence length="1161" mass="131877">MTTLFSNITQIQSNLSKEIDDLRMRVEKCEIQGNKNSEEIKLLEKKCTTELSRVYIKEEEKIPYVFTAPPRNRYFAGRTKEIQELKRILKVEGTSNVRVAAVCGLCGIGKTSLVSEYAHQMKDFYKGGVYWFSAEDDKILEKTMNDIALKLKAILGSFDLTLSNTMRNVGTTNDPSLIVLDCLDELDLSSNMRRFLSFPSQENFFGHFVVLTRRNPIRLFNEVSVFEDDSCLQLECFQPADAKQFLFSRSKVVRDENVENDAECLCDELGRLPLALEQAGAYIQIRRCNFSTYLKQYKTERLRLLKRQRARAAGNDSSERLAVHTTWLINTEFIKKSPDGQAAVRFMNACSFLNGNEIEEELINVGTPEVEDVEYRKCVLSPLGCREVLNLLSDFSLFTYVGGHSVCTHRLVQELVWESLTPESKAESFIDAVRMLSYAFSKCFSPSNLVNSDENNGEEQNIAICDLPKSPSHFYMWSKFCMHGHHLCRNMENLLVTLGSVCQDSVWFPETAKILYECAVHLSANHKQEKAKRILNFAYRILDWFPLLAGYETVAENVSNNSLFPLFTPLPKCIQIVIKRCCMPPFVSLQRLTEKPGGLDLDKLKESIEKLKLDGNKRFKDGRYKEALDAYSSAIDLAQECNNAFNPLLLTNRASVYIKLKQYEDALKDANNYITRRPDCWKGYARKAPALDGLNEKVSAEIAAALAFYHNRAVFSGFPPFKESFFDLQKRIFVCDTVDQLQKAIFSHEVETGVLKILVLGSEEYILNSNTLVEPWNHCILVGTKKICSVSLKSDNVISLSKCMLTNLSFHLINSQLVCLLGSFVKILNCDFTSYHGDDIMPVVATMGDLSAEQCNFTGSNDAGLECVEPRSKTSKCVVMNCDIDHNGYSGIGMVHSKNVTLIRNSLFGNEIGIFMFNSEASIRENNIFDNDLWGIWSQSNSWCSMWMNKVFRNKAGGVRVGFRAAGKEFPPSVFELNKICDNIGPGFVENVNSFEVHPWALGKNENLMKSYFESPNSLKSARFQDNEEHNNKENENVGKLNLSVPYCSNCRLECTSKICKKCFTTAYCGKKCKRNHRSKHDTICKVLREKSSYLITSMKRVEYDITQEVEGSKEIGPNDSVRRPRKGRRFDVKVHTSSINRGRIIQSRAVRPQSSTSREI</sequence>
<evidence type="ECO:0000256" key="2">
    <source>
        <dbReference type="ARBA" id="ARBA00022737"/>
    </source>
</evidence>
<dbReference type="GO" id="GO:0008270">
    <property type="term" value="F:zinc ion binding"/>
    <property type="evidence" value="ECO:0007669"/>
    <property type="project" value="UniProtKB-KW"/>
</dbReference>
<evidence type="ECO:0000256" key="1">
    <source>
        <dbReference type="ARBA" id="ARBA00022723"/>
    </source>
</evidence>
<dbReference type="PANTHER" id="PTHR22904">
    <property type="entry name" value="TPR REPEAT CONTAINING PROTEIN"/>
    <property type="match status" value="1"/>
</dbReference>
<dbReference type="GO" id="GO:0051879">
    <property type="term" value="F:Hsp90 protein binding"/>
    <property type="evidence" value="ECO:0007669"/>
    <property type="project" value="TreeGrafter"/>
</dbReference>
<dbReference type="Gene3D" id="3.40.50.300">
    <property type="entry name" value="P-loop containing nucleotide triphosphate hydrolases"/>
    <property type="match status" value="1"/>
</dbReference>
<keyword evidence="1" id="KW-0479">Metal-binding</keyword>
<dbReference type="InterPro" id="IPR011050">
    <property type="entry name" value="Pectin_lyase_fold/virulence"/>
</dbReference>
<dbReference type="InterPro" id="IPR027417">
    <property type="entry name" value="P-loop_NTPase"/>
</dbReference>
<dbReference type="SUPFAM" id="SSF48452">
    <property type="entry name" value="TPR-like"/>
    <property type="match status" value="1"/>
</dbReference>
<dbReference type="Proteomes" id="UP001152795">
    <property type="component" value="Unassembled WGS sequence"/>
</dbReference>
<dbReference type="SUPFAM" id="SSF144232">
    <property type="entry name" value="HIT/MYND zinc finger-like"/>
    <property type="match status" value="1"/>
</dbReference>
<evidence type="ECO:0000256" key="3">
    <source>
        <dbReference type="ARBA" id="ARBA00022771"/>
    </source>
</evidence>
<comment type="caution">
    <text evidence="6">The sequence shown here is derived from an EMBL/GenBank/DDBJ whole genome shotgun (WGS) entry which is preliminary data.</text>
</comment>
<proteinExistence type="predicted"/>
<dbReference type="SUPFAM" id="SSF51126">
    <property type="entry name" value="Pectin lyase-like"/>
    <property type="match status" value="1"/>
</dbReference>
<evidence type="ECO:0000313" key="6">
    <source>
        <dbReference type="EMBL" id="CAB3992488.1"/>
    </source>
</evidence>
<keyword evidence="4" id="KW-0802">TPR repeat</keyword>
<dbReference type="InterPro" id="IPR002893">
    <property type="entry name" value="Znf_MYND"/>
</dbReference>
<dbReference type="PROSITE" id="PS01360">
    <property type="entry name" value="ZF_MYND_1"/>
    <property type="match status" value="1"/>
</dbReference>
<evidence type="ECO:0000256" key="4">
    <source>
        <dbReference type="ARBA" id="ARBA00022803"/>
    </source>
</evidence>
<dbReference type="Gene3D" id="1.25.40.10">
    <property type="entry name" value="Tetratricopeptide repeat domain"/>
    <property type="match status" value="1"/>
</dbReference>
<organism evidence="6 7">
    <name type="scientific">Paramuricea clavata</name>
    <name type="common">Red gorgonian</name>
    <name type="synonym">Violescent sea-whip</name>
    <dbReference type="NCBI Taxonomy" id="317549"/>
    <lineage>
        <taxon>Eukaryota</taxon>
        <taxon>Metazoa</taxon>
        <taxon>Cnidaria</taxon>
        <taxon>Anthozoa</taxon>
        <taxon>Octocorallia</taxon>
        <taxon>Malacalcyonacea</taxon>
        <taxon>Plexauridae</taxon>
        <taxon>Paramuricea</taxon>
    </lineage>
</organism>
<dbReference type="InterPro" id="IPR011990">
    <property type="entry name" value="TPR-like_helical_dom_sf"/>
</dbReference>
<keyword evidence="3" id="KW-0863">Zinc-finger</keyword>
<evidence type="ECO:0000313" key="7">
    <source>
        <dbReference type="Proteomes" id="UP001152795"/>
    </source>
</evidence>
<keyword evidence="2" id="KW-0677">Repeat</keyword>
<dbReference type="AlphaFoldDB" id="A0A7D9DSJ8"/>
<gene>
    <name evidence="6" type="ORF">PACLA_8A047564</name>
</gene>
<name>A0A7D9DSJ8_PARCT</name>
<dbReference type="Pfam" id="PF13229">
    <property type="entry name" value="Beta_helix"/>
    <property type="match status" value="1"/>
</dbReference>
<keyword evidence="7" id="KW-1185">Reference proteome</keyword>
<dbReference type="OrthoDB" id="6088515at2759"/>
<dbReference type="SUPFAM" id="SSF52540">
    <property type="entry name" value="P-loop containing nucleoside triphosphate hydrolases"/>
    <property type="match status" value="1"/>
</dbReference>
<dbReference type="EMBL" id="CACRXK020002061">
    <property type="protein sequence ID" value="CAB3992488.1"/>
    <property type="molecule type" value="Genomic_DNA"/>
</dbReference>
<dbReference type="Gene3D" id="2.160.20.10">
    <property type="entry name" value="Single-stranded right-handed beta-helix, Pectin lyase-like"/>
    <property type="match status" value="1"/>
</dbReference>
<dbReference type="SMART" id="SM00028">
    <property type="entry name" value="TPR"/>
    <property type="match status" value="2"/>
</dbReference>
<dbReference type="InterPro" id="IPR019734">
    <property type="entry name" value="TPR_rpt"/>
</dbReference>
<protein>
    <submittedName>
        <fullName evidence="6">Hsp70-Hsp90 organizing 1</fullName>
    </submittedName>
</protein>
<evidence type="ECO:0000256" key="5">
    <source>
        <dbReference type="ARBA" id="ARBA00022833"/>
    </source>
</evidence>
<accession>A0A7D9DSJ8</accession>
<dbReference type="InterPro" id="IPR039448">
    <property type="entry name" value="Beta_helix"/>
</dbReference>
<keyword evidence="5" id="KW-0862">Zinc</keyword>
<reference evidence="6" key="1">
    <citation type="submission" date="2020-04" db="EMBL/GenBank/DDBJ databases">
        <authorList>
            <person name="Alioto T."/>
            <person name="Alioto T."/>
            <person name="Gomez Garrido J."/>
        </authorList>
    </citation>
    <scope>NUCLEOTIDE SEQUENCE</scope>
    <source>
        <strain evidence="6">A484AB</strain>
    </source>
</reference>
<dbReference type="PROSITE" id="PS50865">
    <property type="entry name" value="ZF_MYND_2"/>
    <property type="match status" value="1"/>
</dbReference>
<dbReference type="InterPro" id="IPR012334">
    <property type="entry name" value="Pectin_lyas_fold"/>
</dbReference>